<keyword evidence="10" id="KW-1185">Reference proteome</keyword>
<sequence length="139" mass="15006">MSAYPPAAPDPAAPNPHVARASQAAISSRSFIATWLFAWLLGFIGVDRFYLGKVGTGILKLLTFGGFGIWWLVDLVLTLTNSQKDKEGRRVVGTRQEQTIGLIVTAVGVLLGWVMGAVTQAFSVLVEQILPALPWWPGT</sequence>
<dbReference type="RefSeq" id="WP_092675008.1">
    <property type="nucleotide sequence ID" value="NZ_BMDN01000002.1"/>
</dbReference>
<dbReference type="OrthoDB" id="2004788at2"/>
<dbReference type="AlphaFoldDB" id="A0A1H1ZW98"/>
<feature type="transmembrane region" description="Helical" evidence="5">
    <location>
        <begin position="30"/>
        <end position="51"/>
    </location>
</feature>
<reference evidence="9" key="1">
    <citation type="submission" date="2016-10" db="EMBL/GenBank/DDBJ databases">
        <authorList>
            <person name="Varghese N."/>
            <person name="Submissions S."/>
        </authorList>
    </citation>
    <scope>NUCLEOTIDE SEQUENCE [LARGE SCALE GENOMIC DNA]</scope>
    <source>
        <strain evidence="9">CPCC 202695</strain>
    </source>
</reference>
<dbReference type="GO" id="GO:0016020">
    <property type="term" value="C:membrane"/>
    <property type="evidence" value="ECO:0007669"/>
    <property type="project" value="UniProtKB-SubCell"/>
</dbReference>
<reference evidence="7" key="3">
    <citation type="submission" date="2022-06" db="EMBL/GenBank/DDBJ databases">
        <title>Genomic Encyclopedia of Type Strains, Phase III (KMG-III): the genomes of soil and plant-associated and newly described type strains.</title>
        <authorList>
            <person name="Whitman W."/>
        </authorList>
    </citation>
    <scope>NUCLEOTIDE SEQUENCE</scope>
    <source>
        <strain evidence="7">CPCC 202695</strain>
    </source>
</reference>
<dbReference type="EMBL" id="LT629755">
    <property type="protein sequence ID" value="SDT37960.1"/>
    <property type="molecule type" value="Genomic_DNA"/>
</dbReference>
<evidence type="ECO:0000256" key="3">
    <source>
        <dbReference type="ARBA" id="ARBA00022989"/>
    </source>
</evidence>
<accession>A0A1H1ZW98</accession>
<feature type="domain" description="TM2" evidence="6">
    <location>
        <begin position="28"/>
        <end position="76"/>
    </location>
</feature>
<comment type="subcellular location">
    <subcellularLocation>
        <location evidence="1">Membrane</location>
        <topology evidence="1">Multi-pass membrane protein</topology>
    </subcellularLocation>
</comment>
<dbReference type="Pfam" id="PF05154">
    <property type="entry name" value="TM2"/>
    <property type="match status" value="1"/>
</dbReference>
<evidence type="ECO:0000313" key="10">
    <source>
        <dbReference type="Proteomes" id="UP000893823"/>
    </source>
</evidence>
<evidence type="ECO:0000259" key="6">
    <source>
        <dbReference type="Pfam" id="PF05154"/>
    </source>
</evidence>
<evidence type="ECO:0000313" key="7">
    <source>
        <dbReference type="EMBL" id="MCP2367304.1"/>
    </source>
</evidence>
<protein>
    <submittedName>
        <fullName evidence="8">TM2 domain-containing protein</fullName>
    </submittedName>
</protein>
<feature type="transmembrane region" description="Helical" evidence="5">
    <location>
        <begin position="100"/>
        <end position="126"/>
    </location>
</feature>
<dbReference type="Proteomes" id="UP000893823">
    <property type="component" value="Unassembled WGS sequence"/>
</dbReference>
<name>A0A1H1ZW98_9MICO</name>
<dbReference type="Proteomes" id="UP000199482">
    <property type="component" value="Chromosome I"/>
</dbReference>
<evidence type="ECO:0000313" key="9">
    <source>
        <dbReference type="Proteomes" id="UP000199482"/>
    </source>
</evidence>
<keyword evidence="2 5" id="KW-0812">Transmembrane</keyword>
<reference evidence="8" key="2">
    <citation type="submission" date="2016-10" db="EMBL/GenBank/DDBJ databases">
        <authorList>
            <person name="de Groot N.N."/>
        </authorList>
    </citation>
    <scope>NUCLEOTIDE SEQUENCE [LARGE SCALE GENOMIC DNA]</scope>
    <source>
        <strain evidence="8">CPCC 202695</strain>
    </source>
</reference>
<evidence type="ECO:0000256" key="2">
    <source>
        <dbReference type="ARBA" id="ARBA00022692"/>
    </source>
</evidence>
<dbReference type="EMBL" id="SODL02000002">
    <property type="protein sequence ID" value="MCP2367304.1"/>
    <property type="molecule type" value="Genomic_DNA"/>
</dbReference>
<dbReference type="PANTHER" id="PTHR21016:SF25">
    <property type="entry name" value="TM2 DOMAIN-CONTAINING PROTEIN DDB_G0277895-RELATED"/>
    <property type="match status" value="1"/>
</dbReference>
<keyword evidence="4 5" id="KW-0472">Membrane</keyword>
<evidence type="ECO:0000256" key="4">
    <source>
        <dbReference type="ARBA" id="ARBA00023136"/>
    </source>
</evidence>
<evidence type="ECO:0000256" key="5">
    <source>
        <dbReference type="SAM" id="Phobius"/>
    </source>
</evidence>
<feature type="transmembrane region" description="Helical" evidence="5">
    <location>
        <begin position="57"/>
        <end position="79"/>
    </location>
</feature>
<evidence type="ECO:0000256" key="1">
    <source>
        <dbReference type="ARBA" id="ARBA00004141"/>
    </source>
</evidence>
<dbReference type="InterPro" id="IPR050932">
    <property type="entry name" value="TM2D1-3-like"/>
</dbReference>
<evidence type="ECO:0000313" key="8">
    <source>
        <dbReference type="EMBL" id="SDT37960.1"/>
    </source>
</evidence>
<gene>
    <name evidence="7" type="ORF">BCL57_001458</name>
    <name evidence="8" type="ORF">SAMN04489721_3382</name>
</gene>
<dbReference type="PANTHER" id="PTHR21016">
    <property type="entry name" value="BETA-AMYLOID BINDING PROTEIN-RELATED"/>
    <property type="match status" value="1"/>
</dbReference>
<organism evidence="8 9">
    <name type="scientific">Agromyces flavus</name>
    <dbReference type="NCBI Taxonomy" id="589382"/>
    <lineage>
        <taxon>Bacteria</taxon>
        <taxon>Bacillati</taxon>
        <taxon>Actinomycetota</taxon>
        <taxon>Actinomycetes</taxon>
        <taxon>Micrococcales</taxon>
        <taxon>Microbacteriaceae</taxon>
        <taxon>Agromyces</taxon>
    </lineage>
</organism>
<dbReference type="InterPro" id="IPR007829">
    <property type="entry name" value="TM2"/>
</dbReference>
<dbReference type="STRING" id="589382.SAMN04489721_3382"/>
<proteinExistence type="predicted"/>
<keyword evidence="3 5" id="KW-1133">Transmembrane helix</keyword>